<accession>A0AAV4ED72</accession>
<dbReference type="EMBL" id="BMAT01007160">
    <property type="protein sequence ID" value="GFR58635.1"/>
    <property type="molecule type" value="Genomic_DNA"/>
</dbReference>
<keyword evidence="2" id="KW-0378">Hydrolase</keyword>
<keyword evidence="1" id="KW-0732">Signal</keyword>
<dbReference type="AlphaFoldDB" id="A0AAV4ED72"/>
<reference evidence="2 3" key="1">
    <citation type="journal article" date="2021" name="Elife">
        <title>Chloroplast acquisition without the gene transfer in kleptoplastic sea slugs, Plakobranchus ocellatus.</title>
        <authorList>
            <person name="Maeda T."/>
            <person name="Takahashi S."/>
            <person name="Yoshida T."/>
            <person name="Shimamura S."/>
            <person name="Takaki Y."/>
            <person name="Nagai Y."/>
            <person name="Toyoda A."/>
            <person name="Suzuki Y."/>
            <person name="Arimoto A."/>
            <person name="Ishii H."/>
            <person name="Satoh N."/>
            <person name="Nishiyama T."/>
            <person name="Hasebe M."/>
            <person name="Maruyama T."/>
            <person name="Minagawa J."/>
            <person name="Obokata J."/>
            <person name="Shigenobu S."/>
        </authorList>
    </citation>
    <scope>NUCLEOTIDE SEQUENCE [LARGE SCALE GENOMIC DNA]</scope>
</reference>
<comment type="caution">
    <text evidence="2">The sequence shown here is derived from an EMBL/GenBank/DDBJ whole genome shotgun (WGS) entry which is preliminary data.</text>
</comment>
<dbReference type="GO" id="GO:0008237">
    <property type="term" value="F:metallopeptidase activity"/>
    <property type="evidence" value="ECO:0007669"/>
    <property type="project" value="UniProtKB-KW"/>
</dbReference>
<proteinExistence type="predicted"/>
<sequence>MGGQLTFTLLVGSILFDSVQFSLESSDSMCQRPWVERMFWTSQNPTQPSSDAFREDVLLGKPARVVIEQGSYKEAFTLDNVNMNGNLICGEEYSPDNAPVSSRYLDGSSSMQYADNYVAMAMKSEMRGVMKDRGYVFNMDNVHIDQASGHISAQSLNHVSQRYTLGGGISFKPQPYYWLSSWETSGRRDSARWTMGGVKPVGHTNDYVALQWFADACWTIVYKHDGVGKRLAGSLDMLRTSIRMGRRVRVHFNGFTLEASSVIISPGGSVMAQTSTEMARRLGSGSDKTFFNTKTRQIYRLIHTTGEVLSLYFFIEDGLLSERSADRFDVTWSVDTRPWSPVLAVDAQNKVNFGSIKDLVLNMDVASTRIQIALKVGAQTNSNHRIF</sequence>
<evidence type="ECO:0000313" key="2">
    <source>
        <dbReference type="EMBL" id="GFR58635.1"/>
    </source>
</evidence>
<feature type="chain" id="PRO_5043921127" evidence="1">
    <location>
        <begin position="22"/>
        <end position="387"/>
    </location>
</feature>
<evidence type="ECO:0000256" key="1">
    <source>
        <dbReference type="SAM" id="SignalP"/>
    </source>
</evidence>
<keyword evidence="2" id="KW-0482">Metalloprotease</keyword>
<feature type="signal peptide" evidence="1">
    <location>
        <begin position="1"/>
        <end position="21"/>
    </location>
</feature>
<dbReference type="Proteomes" id="UP000762676">
    <property type="component" value="Unassembled WGS sequence"/>
</dbReference>
<evidence type="ECO:0000313" key="3">
    <source>
        <dbReference type="Proteomes" id="UP000762676"/>
    </source>
</evidence>
<keyword evidence="3" id="KW-1185">Reference proteome</keyword>
<name>A0AAV4ED72_9GAST</name>
<keyword evidence="2" id="KW-0645">Protease</keyword>
<organism evidence="2 3">
    <name type="scientific">Elysia marginata</name>
    <dbReference type="NCBI Taxonomy" id="1093978"/>
    <lineage>
        <taxon>Eukaryota</taxon>
        <taxon>Metazoa</taxon>
        <taxon>Spiralia</taxon>
        <taxon>Lophotrochozoa</taxon>
        <taxon>Mollusca</taxon>
        <taxon>Gastropoda</taxon>
        <taxon>Heterobranchia</taxon>
        <taxon>Euthyneura</taxon>
        <taxon>Panpulmonata</taxon>
        <taxon>Sacoglossa</taxon>
        <taxon>Placobranchoidea</taxon>
        <taxon>Plakobranchidae</taxon>
        <taxon>Elysia</taxon>
    </lineage>
</organism>
<protein>
    <submittedName>
        <fullName evidence="2">Disintegrin and metalloproteinase domain-containing protein 10</fullName>
    </submittedName>
</protein>
<gene>
    <name evidence="2" type="ORF">ElyMa_003485000</name>
</gene>